<keyword evidence="10 16" id="KW-1133">Transmembrane helix</keyword>
<dbReference type="GO" id="GO:0008360">
    <property type="term" value="P:regulation of cell shape"/>
    <property type="evidence" value="ECO:0007669"/>
    <property type="project" value="UniProtKB-KW"/>
</dbReference>
<organism evidence="18 19">
    <name type="scientific">Cobetia amphilecti</name>
    <dbReference type="NCBI Taxonomy" id="1055104"/>
    <lineage>
        <taxon>Bacteria</taxon>
        <taxon>Pseudomonadati</taxon>
        <taxon>Pseudomonadota</taxon>
        <taxon>Gammaproteobacteria</taxon>
        <taxon>Oceanospirillales</taxon>
        <taxon>Halomonadaceae</taxon>
        <taxon>Cobetia</taxon>
    </lineage>
</organism>
<dbReference type="GO" id="GO:0009252">
    <property type="term" value="P:peptidoglycan biosynthetic process"/>
    <property type="evidence" value="ECO:0007669"/>
    <property type="project" value="UniProtKB-UniRule"/>
</dbReference>
<accession>A0AAP4U2B0</accession>
<protein>
    <recommendedName>
        <fullName evidence="16">Probable peptidoglycan glycosyltransferase FtsW</fullName>
        <shortName evidence="16">PGT</shortName>
        <ecNumber evidence="16">2.4.99.28</ecNumber>
    </recommendedName>
    <alternativeName>
        <fullName evidence="16">Cell division protein FtsW</fullName>
    </alternativeName>
    <alternativeName>
        <fullName evidence="16">Cell wall polymerase</fullName>
    </alternativeName>
    <alternativeName>
        <fullName evidence="16">Peptidoglycan polymerase</fullName>
        <shortName evidence="16">PG polymerase</shortName>
    </alternativeName>
</protein>
<keyword evidence="8 16" id="KW-0133">Cell shape</keyword>
<dbReference type="GO" id="GO:0071555">
    <property type="term" value="P:cell wall organization"/>
    <property type="evidence" value="ECO:0007669"/>
    <property type="project" value="UniProtKB-KW"/>
</dbReference>
<evidence type="ECO:0000256" key="1">
    <source>
        <dbReference type="ARBA" id="ARBA00004651"/>
    </source>
</evidence>
<dbReference type="AlphaFoldDB" id="A0AAP4U2B0"/>
<keyword evidence="12 16" id="KW-0131">Cell cycle</keyword>
<dbReference type="GO" id="GO:0008955">
    <property type="term" value="F:peptidoglycan glycosyltransferase activity"/>
    <property type="evidence" value="ECO:0007669"/>
    <property type="project" value="UniProtKB-UniRule"/>
</dbReference>
<name>A0AAP4U2B0_9GAMM</name>
<dbReference type="GeneID" id="97325389"/>
<feature type="transmembrane region" description="Helical" evidence="16">
    <location>
        <begin position="276"/>
        <end position="302"/>
    </location>
</feature>
<evidence type="ECO:0000256" key="2">
    <source>
        <dbReference type="ARBA" id="ARBA00004752"/>
    </source>
</evidence>
<dbReference type="EMBL" id="JAUORK010000014">
    <property type="protein sequence ID" value="MDO6672663.1"/>
    <property type="molecule type" value="Genomic_DNA"/>
</dbReference>
<evidence type="ECO:0000256" key="12">
    <source>
        <dbReference type="ARBA" id="ARBA00023306"/>
    </source>
</evidence>
<feature type="transmembrane region" description="Helical" evidence="16">
    <location>
        <begin position="200"/>
        <end position="217"/>
    </location>
</feature>
<feature type="region of interest" description="Disordered" evidence="17">
    <location>
        <begin position="384"/>
        <end position="409"/>
    </location>
</feature>
<keyword evidence="7 16" id="KW-0812">Transmembrane</keyword>
<dbReference type="InterPro" id="IPR001182">
    <property type="entry name" value="FtsW/RodA"/>
</dbReference>
<keyword evidence="13 16" id="KW-0961">Cell wall biogenesis/degradation</keyword>
<evidence type="ECO:0000313" key="19">
    <source>
        <dbReference type="Proteomes" id="UP001170481"/>
    </source>
</evidence>
<keyword evidence="11 16" id="KW-0472">Membrane</keyword>
<dbReference type="PANTHER" id="PTHR30474">
    <property type="entry name" value="CELL CYCLE PROTEIN"/>
    <property type="match status" value="1"/>
</dbReference>
<evidence type="ECO:0000256" key="3">
    <source>
        <dbReference type="ARBA" id="ARBA00022475"/>
    </source>
</evidence>
<evidence type="ECO:0000256" key="8">
    <source>
        <dbReference type="ARBA" id="ARBA00022960"/>
    </source>
</evidence>
<evidence type="ECO:0000256" key="5">
    <source>
        <dbReference type="ARBA" id="ARBA00022676"/>
    </source>
</evidence>
<reference evidence="18" key="1">
    <citation type="submission" date="2023-07" db="EMBL/GenBank/DDBJ databases">
        <title>Genome content predicts the carbon catabolic preferences of heterotrophic bacteria.</title>
        <authorList>
            <person name="Gralka M."/>
        </authorList>
    </citation>
    <scope>NUCLEOTIDE SEQUENCE</scope>
    <source>
        <strain evidence="18">C2R13</strain>
    </source>
</reference>
<proteinExistence type="inferred from homology"/>
<comment type="similarity">
    <text evidence="14 16">Belongs to the SEDS family. FtsW subfamily.</text>
</comment>
<feature type="transmembrane region" description="Helical" evidence="16">
    <location>
        <begin position="54"/>
        <end position="76"/>
    </location>
</feature>
<feature type="transmembrane region" description="Helical" evidence="16">
    <location>
        <begin position="356"/>
        <end position="375"/>
    </location>
</feature>
<evidence type="ECO:0000256" key="6">
    <source>
        <dbReference type="ARBA" id="ARBA00022679"/>
    </source>
</evidence>
<dbReference type="InterPro" id="IPR013437">
    <property type="entry name" value="FtsW"/>
</dbReference>
<feature type="transmembrane region" description="Helical" evidence="16">
    <location>
        <begin position="117"/>
        <end position="140"/>
    </location>
</feature>
<dbReference type="GO" id="GO:0043093">
    <property type="term" value="P:FtsZ-dependent cytokinesis"/>
    <property type="evidence" value="ECO:0007669"/>
    <property type="project" value="UniProtKB-UniRule"/>
</dbReference>
<feature type="transmembrane region" description="Helical" evidence="16">
    <location>
        <begin position="152"/>
        <end position="170"/>
    </location>
</feature>
<keyword evidence="9 16" id="KW-0573">Peptidoglycan synthesis</keyword>
<dbReference type="Proteomes" id="UP001170481">
    <property type="component" value="Unassembled WGS sequence"/>
</dbReference>
<comment type="pathway">
    <text evidence="2 16">Cell wall biogenesis; peptidoglycan biosynthesis.</text>
</comment>
<comment type="subcellular location">
    <subcellularLocation>
        <location evidence="16">Cell inner membrane</location>
        <topology evidence="16">Multi-pass membrane protein</topology>
    </subcellularLocation>
    <subcellularLocation>
        <location evidence="1">Cell membrane</location>
        <topology evidence="1">Multi-pass membrane protein</topology>
    </subcellularLocation>
    <text evidence="16">Localizes to the division septum.</text>
</comment>
<keyword evidence="4 16" id="KW-0132">Cell division</keyword>
<feature type="transmembrane region" description="Helical" evidence="16">
    <location>
        <begin position="21"/>
        <end position="42"/>
    </location>
</feature>
<evidence type="ECO:0000256" key="11">
    <source>
        <dbReference type="ARBA" id="ARBA00023136"/>
    </source>
</evidence>
<comment type="caution">
    <text evidence="18">The sequence shown here is derived from an EMBL/GenBank/DDBJ whole genome shotgun (WGS) entry which is preliminary data.</text>
</comment>
<dbReference type="NCBIfam" id="TIGR02614">
    <property type="entry name" value="ftsW"/>
    <property type="match status" value="1"/>
</dbReference>
<dbReference type="PANTHER" id="PTHR30474:SF2">
    <property type="entry name" value="PEPTIDOGLYCAN GLYCOSYLTRANSFERASE FTSW-RELATED"/>
    <property type="match status" value="1"/>
</dbReference>
<evidence type="ECO:0000256" key="17">
    <source>
        <dbReference type="SAM" id="MobiDB-lite"/>
    </source>
</evidence>
<dbReference type="HAMAP" id="MF_00913">
    <property type="entry name" value="PGT_FtsW_proteobact"/>
    <property type="match status" value="1"/>
</dbReference>
<evidence type="ECO:0000256" key="16">
    <source>
        <dbReference type="HAMAP-Rule" id="MF_00913"/>
    </source>
</evidence>
<dbReference type="InterPro" id="IPR018365">
    <property type="entry name" value="Cell_cycle_FtsW-rel_CS"/>
</dbReference>
<evidence type="ECO:0000256" key="7">
    <source>
        <dbReference type="ARBA" id="ARBA00022692"/>
    </source>
</evidence>
<feature type="transmembrane region" description="Helical" evidence="16">
    <location>
        <begin position="314"/>
        <end position="336"/>
    </location>
</feature>
<feature type="transmembrane region" description="Helical" evidence="16">
    <location>
        <begin position="88"/>
        <end position="105"/>
    </location>
</feature>
<evidence type="ECO:0000313" key="18">
    <source>
        <dbReference type="EMBL" id="MDO6672663.1"/>
    </source>
</evidence>
<evidence type="ECO:0000256" key="9">
    <source>
        <dbReference type="ARBA" id="ARBA00022984"/>
    </source>
</evidence>
<evidence type="ECO:0000256" key="15">
    <source>
        <dbReference type="ARBA" id="ARBA00049902"/>
    </source>
</evidence>
<evidence type="ECO:0000256" key="4">
    <source>
        <dbReference type="ARBA" id="ARBA00022618"/>
    </source>
</evidence>
<keyword evidence="6 16" id="KW-0808">Transferase</keyword>
<evidence type="ECO:0000256" key="10">
    <source>
        <dbReference type="ARBA" id="ARBA00022989"/>
    </source>
</evidence>
<dbReference type="EC" id="2.4.99.28" evidence="16"/>
<dbReference type="PROSITE" id="PS00428">
    <property type="entry name" value="FTSW_RODA_SPOVE"/>
    <property type="match status" value="1"/>
</dbReference>
<feature type="transmembrane region" description="Helical" evidence="16">
    <location>
        <begin position="176"/>
        <end position="193"/>
    </location>
</feature>
<comment type="catalytic activity">
    <reaction evidence="15 16">
        <text>[GlcNAc-(1-&gt;4)-Mur2Ac(oyl-L-Ala-gamma-D-Glu-L-Lys-D-Ala-D-Ala)](n)-di-trans,octa-cis-undecaprenyl diphosphate + beta-D-GlcNAc-(1-&gt;4)-Mur2Ac(oyl-L-Ala-gamma-D-Glu-L-Lys-D-Ala-D-Ala)-di-trans,octa-cis-undecaprenyl diphosphate = [GlcNAc-(1-&gt;4)-Mur2Ac(oyl-L-Ala-gamma-D-Glu-L-Lys-D-Ala-D-Ala)](n+1)-di-trans,octa-cis-undecaprenyl diphosphate + di-trans,octa-cis-undecaprenyl diphosphate + H(+)</text>
        <dbReference type="Rhea" id="RHEA:23708"/>
        <dbReference type="Rhea" id="RHEA-COMP:9602"/>
        <dbReference type="Rhea" id="RHEA-COMP:9603"/>
        <dbReference type="ChEBI" id="CHEBI:15378"/>
        <dbReference type="ChEBI" id="CHEBI:58405"/>
        <dbReference type="ChEBI" id="CHEBI:60033"/>
        <dbReference type="ChEBI" id="CHEBI:78435"/>
        <dbReference type="EC" id="2.4.99.28"/>
    </reaction>
</comment>
<keyword evidence="3 16" id="KW-1003">Cell membrane</keyword>
<gene>
    <name evidence="16 18" type="primary">ftsW</name>
    <name evidence="18" type="ORF">Q4535_11100</name>
</gene>
<evidence type="ECO:0000256" key="13">
    <source>
        <dbReference type="ARBA" id="ARBA00023316"/>
    </source>
</evidence>
<keyword evidence="5 16" id="KW-0328">Glycosyltransferase</keyword>
<dbReference type="RefSeq" id="WP_054555086.1">
    <property type="nucleotide sequence ID" value="NZ_CANLSP010000002.1"/>
</dbReference>
<dbReference type="GO" id="GO:0032153">
    <property type="term" value="C:cell division site"/>
    <property type="evidence" value="ECO:0007669"/>
    <property type="project" value="UniProtKB-UniRule"/>
</dbReference>
<dbReference type="Pfam" id="PF01098">
    <property type="entry name" value="FTSW_RODA_SPOVE"/>
    <property type="match status" value="1"/>
</dbReference>
<dbReference type="GO" id="GO:0015648">
    <property type="term" value="F:lipid-linked peptidoglycan transporter activity"/>
    <property type="evidence" value="ECO:0007669"/>
    <property type="project" value="TreeGrafter"/>
</dbReference>
<keyword evidence="16" id="KW-0997">Cell inner membrane</keyword>
<dbReference type="GO" id="GO:0005886">
    <property type="term" value="C:plasma membrane"/>
    <property type="evidence" value="ECO:0007669"/>
    <property type="project" value="UniProtKB-SubCell"/>
</dbReference>
<comment type="function">
    <text evidence="16">Peptidoglycan polymerase that is essential for cell division.</text>
</comment>
<sequence length="409" mass="44160">MRNKARRVHDTLTAERQPVDGWLLFCALAILCIGWVMVTSASSEISSERFDGNAFYYSMRHGIFIVIGLVAAICTLRVPMSAWQQRSFAMLMLGFVLLVVVLVVGREINGAKRWIPLPLVGGVQASEIAKLCLMIWLAGYLDRRLDKVRASVVNGLILPCVPLLLMIVLLALEPDFGSIVVMGGAVMGMLLMAGVAWWGFIVLLGLAGGGGWLLAIAEPYRWERLTTYTDPWANMYDSGYQLTQALIAFGRGHLSGMGLGNSVQKLFYLPEAHTDFVFAVLAEELGLIGATAVVALFGLLIYRAFKIGRRAELAGLPFSAYLGYGIALVLGAQAFINIGVASGLLPTKGLTLPLMSYGGSSLIVSCVQIAILLRIDAETRKLTRTPTGNAAAPRRKAKKPTETPQGAQA</sequence>
<evidence type="ECO:0000256" key="14">
    <source>
        <dbReference type="ARBA" id="ARBA00038053"/>
    </source>
</evidence>